<evidence type="ECO:0000313" key="3">
    <source>
        <dbReference type="Proteomes" id="UP000616499"/>
    </source>
</evidence>
<dbReference type="Pfam" id="PF04961">
    <property type="entry name" value="FTCD_C"/>
    <property type="match status" value="1"/>
</dbReference>
<dbReference type="EMBL" id="BMNW01000002">
    <property type="protein sequence ID" value="GGM00425.1"/>
    <property type="molecule type" value="Genomic_DNA"/>
</dbReference>
<dbReference type="SUPFAM" id="SSF101262">
    <property type="entry name" value="Methenyltetrahydrofolate cyclohydrolase-like"/>
    <property type="match status" value="1"/>
</dbReference>
<gene>
    <name evidence="2" type="ORF">GCM10009425_09490</name>
</gene>
<dbReference type="Proteomes" id="UP000616499">
    <property type="component" value="Unassembled WGS sequence"/>
</dbReference>
<dbReference type="InterPro" id="IPR007044">
    <property type="entry name" value="Cyclodeamin/CycHdrlase"/>
</dbReference>
<evidence type="ECO:0000259" key="1">
    <source>
        <dbReference type="Pfam" id="PF04961"/>
    </source>
</evidence>
<protein>
    <recommendedName>
        <fullName evidence="1">Cyclodeaminase/cyclohydrolase domain-containing protein</fullName>
    </recommendedName>
</protein>
<feature type="domain" description="Cyclodeaminase/cyclohydrolase" evidence="1">
    <location>
        <begin position="8"/>
        <end position="179"/>
    </location>
</feature>
<reference evidence="3" key="1">
    <citation type="journal article" date="2019" name="Int. J. Syst. Evol. Microbiol.">
        <title>The Global Catalogue of Microorganisms (GCM) 10K type strain sequencing project: providing services to taxonomists for standard genome sequencing and annotation.</title>
        <authorList>
            <consortium name="The Broad Institute Genomics Platform"/>
            <consortium name="The Broad Institute Genome Sequencing Center for Infectious Disease"/>
            <person name="Wu L."/>
            <person name="Ma J."/>
        </authorList>
    </citation>
    <scope>NUCLEOTIDE SEQUENCE [LARGE SCALE GENOMIC DNA]</scope>
    <source>
        <strain evidence="3">JCM 13501</strain>
    </source>
</reference>
<organism evidence="2 3">
    <name type="scientific">Pseudomonas asuensis</name>
    <dbReference type="NCBI Taxonomy" id="1825787"/>
    <lineage>
        <taxon>Bacteria</taxon>
        <taxon>Pseudomonadati</taxon>
        <taxon>Pseudomonadota</taxon>
        <taxon>Gammaproteobacteria</taxon>
        <taxon>Pseudomonadales</taxon>
        <taxon>Pseudomonadaceae</taxon>
        <taxon>Pseudomonas</taxon>
    </lineage>
</organism>
<dbReference type="InterPro" id="IPR036178">
    <property type="entry name" value="Formintransfe-cycloase-like_sf"/>
</dbReference>
<name>A0ABQ2GK49_9PSED</name>
<dbReference type="RefSeq" id="WP_188864973.1">
    <property type="nucleotide sequence ID" value="NZ_BMNW01000002.1"/>
</dbReference>
<comment type="caution">
    <text evidence="2">The sequence shown here is derived from an EMBL/GenBank/DDBJ whole genome shotgun (WGS) entry which is preliminary data.</text>
</comment>
<accession>A0ABQ2GK49</accession>
<dbReference type="Gene3D" id="1.20.120.680">
    <property type="entry name" value="Formiminotetrahydrofolate cyclodeaminase monomer, up-and-down helical bundle"/>
    <property type="match status" value="1"/>
</dbReference>
<proteinExistence type="predicted"/>
<sequence length="200" mass="21673">MSSIWDMTLQAFRDATAADSSTPSCGAAAVVAATMGSALILMALRISETKSADPARAELIERVEKQMKTLSAYADADVKAFERYMQAARLPEQIRQREVGVQRAAVGATQVPLNTAKTCVELLGLAEEGIPFTSDKVQSDILSGSLLLQGALSAVLLNVDANTELLDEDGIRKQAIEKRQQLEQQASKRLQLIRQAIQDR</sequence>
<evidence type="ECO:0000313" key="2">
    <source>
        <dbReference type="EMBL" id="GGM00425.1"/>
    </source>
</evidence>
<keyword evidence="3" id="KW-1185">Reference proteome</keyword>